<reference evidence="2" key="1">
    <citation type="journal article" date="2019" name="Int. J. Syst. Evol. Microbiol.">
        <title>The Global Catalogue of Microorganisms (GCM) 10K type strain sequencing project: providing services to taxonomists for standard genome sequencing and annotation.</title>
        <authorList>
            <consortium name="The Broad Institute Genomics Platform"/>
            <consortium name="The Broad Institute Genome Sequencing Center for Infectious Disease"/>
            <person name="Wu L."/>
            <person name="Ma J."/>
        </authorList>
    </citation>
    <scope>NUCLEOTIDE SEQUENCE [LARGE SCALE GENOMIC DNA]</scope>
    <source>
        <strain evidence="2">CCUG 62221</strain>
    </source>
</reference>
<name>A0ABW3WMJ4_9FLAO</name>
<evidence type="ECO:0000313" key="1">
    <source>
        <dbReference type="EMBL" id="MFD1292891.1"/>
    </source>
</evidence>
<dbReference type="RefSeq" id="WP_386807782.1">
    <property type="nucleotide sequence ID" value="NZ_JBHTMV010000003.1"/>
</dbReference>
<comment type="caution">
    <text evidence="1">The sequence shown here is derived from an EMBL/GenBank/DDBJ whole genome shotgun (WGS) entry which is preliminary data.</text>
</comment>
<organism evidence="1 2">
    <name type="scientific">Lutibacter holmesii</name>
    <dbReference type="NCBI Taxonomy" id="1137985"/>
    <lineage>
        <taxon>Bacteria</taxon>
        <taxon>Pseudomonadati</taxon>
        <taxon>Bacteroidota</taxon>
        <taxon>Flavobacteriia</taxon>
        <taxon>Flavobacteriales</taxon>
        <taxon>Flavobacteriaceae</taxon>
        <taxon>Lutibacter</taxon>
    </lineage>
</organism>
<sequence length="68" mass="7996">MVIVLKTNIFSQLETHVRSLLNTFKQISSIDFDFEDVDRVLRIEASQNITFEVTYLLNKNGFICEELR</sequence>
<proteinExistence type="predicted"/>
<protein>
    <submittedName>
        <fullName evidence="1">Uncharacterized protein</fullName>
    </submittedName>
</protein>
<keyword evidence="2" id="KW-1185">Reference proteome</keyword>
<dbReference type="Proteomes" id="UP001597241">
    <property type="component" value="Unassembled WGS sequence"/>
</dbReference>
<accession>A0ABW3WMJ4</accession>
<dbReference type="EMBL" id="JBHTMV010000003">
    <property type="protein sequence ID" value="MFD1292891.1"/>
    <property type="molecule type" value="Genomic_DNA"/>
</dbReference>
<evidence type="ECO:0000313" key="2">
    <source>
        <dbReference type="Proteomes" id="UP001597241"/>
    </source>
</evidence>
<gene>
    <name evidence="1" type="ORF">ACFQ5N_03490</name>
</gene>